<evidence type="ECO:0000313" key="4">
    <source>
        <dbReference type="Proteomes" id="UP000061839"/>
    </source>
</evidence>
<dbReference type="AlphaFoldDB" id="A0A0D4C0W0"/>
<dbReference type="Proteomes" id="UP000061839">
    <property type="component" value="Chromosome"/>
</dbReference>
<dbReference type="EMBL" id="CP011005">
    <property type="protein sequence ID" value="AJT42189.1"/>
    <property type="molecule type" value="Genomic_DNA"/>
</dbReference>
<keyword evidence="1" id="KW-0812">Transmembrane</keyword>
<keyword evidence="1" id="KW-1133">Transmembrane helix</keyword>
<evidence type="ECO:0000256" key="1">
    <source>
        <dbReference type="SAM" id="Phobius"/>
    </source>
</evidence>
<keyword evidence="1" id="KW-0472">Membrane</keyword>
<reference evidence="3 4" key="1">
    <citation type="journal article" date="2015" name="Genome Announc.">
        <title>Complete Genome Sequencing of Protease-Producing Novel Arthrobacter sp. Strain IHBB 11108 Using PacBio Single-Molecule Real-Time Sequencing Technology.</title>
        <authorList>
            <person name="Kiran S."/>
            <person name="Swarnkar M.K."/>
            <person name="Pal M."/>
            <person name="Thakur R."/>
            <person name="Tewari R."/>
            <person name="Singh A.K."/>
            <person name="Gulati A."/>
        </authorList>
    </citation>
    <scope>NUCLEOTIDE SEQUENCE [LARGE SCALE GENOMIC DNA]</scope>
    <source>
        <strain evidence="3 4">IHBB 11108</strain>
    </source>
</reference>
<feature type="transmembrane region" description="Helical" evidence="1">
    <location>
        <begin position="80"/>
        <end position="99"/>
    </location>
</feature>
<dbReference type="OrthoDB" id="5244233at2"/>
<dbReference type="InterPro" id="IPR018929">
    <property type="entry name" value="DUF2510"/>
</dbReference>
<dbReference type="PATRIC" id="fig|1618207.4.peg.2633"/>
<dbReference type="KEGG" id="ari:UM93_12990"/>
<sequence length="276" mass="30255">MSAAPGWYDAGTPGRLRWWDGTQWTEHESVAQSGPATPVPGWYQTRNGSVRWWDGHFWTGMRFRKGVPGTDWAAIEQPSLAWGLGVFFLFLAAAQFGLGALTRSFSINGLTTFLLAVLWLAMAAQTTAVRRTPSPTGEPLVADLVRPLPGEQEAPGSGWYPVARNDTHRWWTGQRWAQYTSNRFGIRPSFHGRQAYRRYLVVIAVIGAIALISAILGLVFLSLGSSAEPRGLSTVLGISLLAGGVLFLILSSVLLAMRKNQRNVLLLPPAPPQPTY</sequence>
<feature type="transmembrane region" description="Helical" evidence="1">
    <location>
        <begin position="235"/>
        <end position="257"/>
    </location>
</feature>
<feature type="transmembrane region" description="Helical" evidence="1">
    <location>
        <begin position="199"/>
        <end position="223"/>
    </location>
</feature>
<gene>
    <name evidence="3" type="ORF">UM93_12990</name>
</gene>
<protein>
    <recommendedName>
        <fullName evidence="2">DUF2510 domain-containing protein</fullName>
    </recommendedName>
</protein>
<accession>A0A0D4C0W0</accession>
<evidence type="ECO:0000259" key="2">
    <source>
        <dbReference type="Pfam" id="PF10708"/>
    </source>
</evidence>
<evidence type="ECO:0000313" key="3">
    <source>
        <dbReference type="EMBL" id="AJT42189.1"/>
    </source>
</evidence>
<feature type="domain" description="DUF2510" evidence="2">
    <location>
        <begin position="5"/>
        <end position="36"/>
    </location>
</feature>
<name>A0A0D4C0W0_9MICC</name>
<keyword evidence="4" id="KW-1185">Reference proteome</keyword>
<organism evidence="3 4">
    <name type="scientific">Psychromicrobium lacuslunae</name>
    <dbReference type="NCBI Taxonomy" id="1618207"/>
    <lineage>
        <taxon>Bacteria</taxon>
        <taxon>Bacillati</taxon>
        <taxon>Actinomycetota</taxon>
        <taxon>Actinomycetes</taxon>
        <taxon>Micrococcales</taxon>
        <taxon>Micrococcaceae</taxon>
        <taxon>Psychromicrobium</taxon>
    </lineage>
</organism>
<proteinExistence type="predicted"/>
<dbReference type="RefSeq" id="WP_045075978.1">
    <property type="nucleotide sequence ID" value="NZ_CP011005.1"/>
</dbReference>
<dbReference type="HOGENOM" id="CLU_1007026_0_0_11"/>
<feature type="transmembrane region" description="Helical" evidence="1">
    <location>
        <begin position="105"/>
        <end position="124"/>
    </location>
</feature>
<dbReference type="Pfam" id="PF10708">
    <property type="entry name" value="DUF2510"/>
    <property type="match status" value="1"/>
</dbReference>